<feature type="domain" description="Virulence-associated protein E-like" evidence="2">
    <location>
        <begin position="498"/>
        <end position="705"/>
    </location>
</feature>
<dbReference type="InterPro" id="IPR007936">
    <property type="entry name" value="VapE-like_dom"/>
</dbReference>
<evidence type="ECO:0000259" key="2">
    <source>
        <dbReference type="Pfam" id="PF05272"/>
    </source>
</evidence>
<dbReference type="Pfam" id="PF05272">
    <property type="entry name" value="VapE-like_dom"/>
    <property type="match status" value="1"/>
</dbReference>
<sequence>MGTGQQTPIQAGPKAPRHNSQSHGREHDRPYNRSPSEEQRNRARRAHELPTRFLERPKMDVTPTTEFDFATAPLRNSIHWEQRKITWNDFAEYAIKPARKKEAGNYIFGELEGDRRNKGSIVSRCVLTLDVDYPDNGFVSRTENVFDGAAYILHSTYSSTPENPRYRLIMPLSEKVGPSKYIELCRGVMALLGSACFDPTTAQAERYMFLPATSDPKHYACLIRKGKALDIDKALLQAPAGATPPGESAVRRKDPKTLKGVAGLFCQAYQDWAELIQIYELPYEQVSANRFHLNGAKSEAGMAPIAENPGFIYSYHANDPAGGRAMNAFDLVRVHKFGHLDAGKTNTPVNRLPSTQAMNDLAGNDPRVKALQAKEILENFSDEIEDAGNNTAWVEKLTRTKAGLVEGTIQNLDLITANDPIFKGIVLNVRGMTMELTPGSYPWRDVHDNDTQLDDYDFSSILLHLERTYRLRITENHLRHVLRDLVQERKHDYVLEYLEGLTWDGVPRVEYALPGVEDSEHTRLVARKVLVAAVARTFEPGIKWDNMLMIYGPEGIGKSWWIEKMSRVWYNSLDEIGNKDTLMKMGKSWIVTADEGHSLRAADFNKLKEFLTQRKDEYRAPFAATVSSYPRRSVIWGTTNDPAFLRRQDGNRRFLIVHAKNKVDFEALTDEYISQVWAEAVHLWRAGEKLHFTAEETELLNAARAPYVQEDPLTGLVEKYADTLVPAGWDDMNLEERLEWRANSAGGFAPAGTETVNSLSALQVWCEVMGRRIGDHSARDMADIQRVLRTLPGWVMHPVPRETAAYGRQQVFIRVVESDLI</sequence>
<evidence type="ECO:0000313" key="3">
    <source>
        <dbReference type="EMBL" id="DAG03686.1"/>
    </source>
</evidence>
<dbReference type="SUPFAM" id="SSF52540">
    <property type="entry name" value="P-loop containing nucleoside triphosphate hydrolases"/>
    <property type="match status" value="1"/>
</dbReference>
<feature type="region of interest" description="Disordered" evidence="1">
    <location>
        <begin position="1"/>
        <end position="53"/>
    </location>
</feature>
<accession>A0A8S5VAF8</accession>
<organism evidence="3">
    <name type="scientific">Siphoviridae sp. ct6bU4</name>
    <dbReference type="NCBI Taxonomy" id="2825344"/>
    <lineage>
        <taxon>Viruses</taxon>
        <taxon>Duplodnaviria</taxon>
        <taxon>Heunggongvirae</taxon>
        <taxon>Uroviricota</taxon>
        <taxon>Caudoviricetes</taxon>
    </lineage>
</organism>
<dbReference type="PANTHER" id="PTHR34985">
    <property type="entry name" value="SLR0554 PROTEIN"/>
    <property type="match status" value="1"/>
</dbReference>
<proteinExistence type="predicted"/>
<name>A0A8S5VAF8_9CAUD</name>
<dbReference type="PANTHER" id="PTHR34985:SF1">
    <property type="entry name" value="SLR0554 PROTEIN"/>
    <property type="match status" value="1"/>
</dbReference>
<feature type="compositionally biased region" description="Basic and acidic residues" evidence="1">
    <location>
        <begin position="23"/>
        <end position="53"/>
    </location>
</feature>
<reference evidence="3" key="1">
    <citation type="journal article" date="2021" name="Proc. Natl. Acad. Sci. U.S.A.">
        <title>A Catalog of Tens of Thousands of Viruses from Human Metagenomes Reveals Hidden Associations with Chronic Diseases.</title>
        <authorList>
            <person name="Tisza M.J."/>
            <person name="Buck C.B."/>
        </authorList>
    </citation>
    <scope>NUCLEOTIDE SEQUENCE</scope>
    <source>
        <strain evidence="3">Ct6bU4</strain>
    </source>
</reference>
<protein>
    <submittedName>
        <fullName evidence="3">Virulence associated protein E</fullName>
    </submittedName>
</protein>
<dbReference type="InterPro" id="IPR027417">
    <property type="entry name" value="P-loop_NTPase"/>
</dbReference>
<evidence type="ECO:0000256" key="1">
    <source>
        <dbReference type="SAM" id="MobiDB-lite"/>
    </source>
</evidence>
<dbReference type="EMBL" id="BK016234">
    <property type="protein sequence ID" value="DAG03686.1"/>
    <property type="molecule type" value="Genomic_DNA"/>
</dbReference>